<evidence type="ECO:0000313" key="2">
    <source>
        <dbReference type="EMBL" id="SFR67224.1"/>
    </source>
</evidence>
<dbReference type="Proteomes" id="UP000198531">
    <property type="component" value="Unassembled WGS sequence"/>
</dbReference>
<keyword evidence="1" id="KW-0472">Membrane</keyword>
<keyword evidence="1" id="KW-1133">Transmembrane helix</keyword>
<name>A0A1I6IKN2_9EURY</name>
<keyword evidence="3" id="KW-1185">Reference proteome</keyword>
<reference evidence="3" key="1">
    <citation type="submission" date="2016-10" db="EMBL/GenBank/DDBJ databases">
        <authorList>
            <person name="Varghese N."/>
            <person name="Submissions S."/>
        </authorList>
    </citation>
    <scope>NUCLEOTIDE SEQUENCE [LARGE SCALE GENOMIC DNA]</scope>
    <source>
        <strain evidence="3">CGMCC 1.7736</strain>
    </source>
</reference>
<feature type="transmembrane region" description="Helical" evidence="1">
    <location>
        <begin position="55"/>
        <end position="76"/>
    </location>
</feature>
<proteinExistence type="predicted"/>
<dbReference type="EMBL" id="FOYT01000003">
    <property type="protein sequence ID" value="SFR67224.1"/>
    <property type="molecule type" value="Genomic_DNA"/>
</dbReference>
<organism evidence="2 3">
    <name type="scientific">Halogeometricum rufum</name>
    <dbReference type="NCBI Taxonomy" id="553469"/>
    <lineage>
        <taxon>Archaea</taxon>
        <taxon>Methanobacteriati</taxon>
        <taxon>Methanobacteriota</taxon>
        <taxon>Stenosarchaea group</taxon>
        <taxon>Halobacteria</taxon>
        <taxon>Halobacteriales</taxon>
        <taxon>Haloferacaceae</taxon>
        <taxon>Halogeometricum</taxon>
    </lineage>
</organism>
<accession>A0A1I6IKN2</accession>
<dbReference type="AlphaFoldDB" id="A0A1I6IKN2"/>
<dbReference type="RefSeq" id="WP_218156467.1">
    <property type="nucleotide sequence ID" value="NZ_FOYT01000003.1"/>
</dbReference>
<evidence type="ECO:0000256" key="1">
    <source>
        <dbReference type="SAM" id="Phobius"/>
    </source>
</evidence>
<gene>
    <name evidence="2" type="ORF">SAMN04487947_3400</name>
</gene>
<evidence type="ECO:0000313" key="3">
    <source>
        <dbReference type="Proteomes" id="UP000198531"/>
    </source>
</evidence>
<sequence>MPGDQHHPSTAVAPPGVLLTAVSTLLAPPPVILSAAVHPATVPLHGAVRTPVPHWVVLLGSVPALWLLAAAVVVAVDRLHRRFRRSDGAD</sequence>
<keyword evidence="1" id="KW-0812">Transmembrane</keyword>
<protein>
    <submittedName>
        <fullName evidence="2">Uncharacterized protein</fullName>
    </submittedName>
</protein>